<dbReference type="PANTHER" id="PTHR33240:SF8">
    <property type="entry name" value="OS03G0439900 PROTEIN"/>
    <property type="match status" value="1"/>
</dbReference>
<evidence type="ECO:0000313" key="2">
    <source>
        <dbReference type="RefSeq" id="XP_010253020.1"/>
    </source>
</evidence>
<dbReference type="KEGG" id="nnu:104594434"/>
<accession>A0A1U7ZGX4</accession>
<keyword evidence="1" id="KW-1185">Reference proteome</keyword>
<dbReference type="InParanoid" id="A0A1U7ZGX4"/>
<evidence type="ECO:0000313" key="1">
    <source>
        <dbReference type="Proteomes" id="UP000189703"/>
    </source>
</evidence>
<dbReference type="GeneID" id="104594434"/>
<dbReference type="PANTHER" id="PTHR33240">
    <property type="entry name" value="OS08G0508500 PROTEIN"/>
    <property type="match status" value="1"/>
</dbReference>
<sequence length="215" mass="24895">MPWSEVLMQIHDRNYIRWLEKMRTQSNKRNHDKYCEFHRDHGHDTENCFDLHNHIEDLIKRGYLSRFIKSEKLTQEEQCMEDARPPPRAPPASVIHVIPGGIAVGGESSSGNKKYARLCEIDNRGQKNKHSQTITFTNDDLWGVQNPHDDALVITAELAHLEIRRILVDTGSSADVLFEDSFEKLDIDKERLTPVNTPLMSFFGENNSSPTDWRR</sequence>
<gene>
    <name evidence="2" type="primary">LOC104594434</name>
</gene>
<dbReference type="OMA" id="HLEIRRI"/>
<organism evidence="1 2">
    <name type="scientific">Nelumbo nucifera</name>
    <name type="common">Sacred lotus</name>
    <dbReference type="NCBI Taxonomy" id="4432"/>
    <lineage>
        <taxon>Eukaryota</taxon>
        <taxon>Viridiplantae</taxon>
        <taxon>Streptophyta</taxon>
        <taxon>Embryophyta</taxon>
        <taxon>Tracheophyta</taxon>
        <taxon>Spermatophyta</taxon>
        <taxon>Magnoliopsida</taxon>
        <taxon>Proteales</taxon>
        <taxon>Nelumbonaceae</taxon>
        <taxon>Nelumbo</taxon>
    </lineage>
</organism>
<dbReference type="RefSeq" id="XP_010253020.1">
    <property type="nucleotide sequence ID" value="XM_010254718.1"/>
</dbReference>
<name>A0A1U7ZGX4_NELNU</name>
<protein>
    <submittedName>
        <fullName evidence="2">Uncharacterized protein LOC104594434</fullName>
    </submittedName>
</protein>
<dbReference type="eggNOG" id="KOG0017">
    <property type="taxonomic scope" value="Eukaryota"/>
</dbReference>
<dbReference type="AlphaFoldDB" id="A0A1U7ZGX4"/>
<dbReference type="OrthoDB" id="1752268at2759"/>
<dbReference type="Proteomes" id="UP000189703">
    <property type="component" value="Unplaced"/>
</dbReference>
<proteinExistence type="predicted"/>
<reference evidence="2" key="1">
    <citation type="submission" date="2025-08" db="UniProtKB">
        <authorList>
            <consortium name="RefSeq"/>
        </authorList>
    </citation>
    <scope>IDENTIFICATION</scope>
</reference>